<dbReference type="SMART" id="SM01393">
    <property type="entry name" value="Ribosomal_L32e"/>
    <property type="match status" value="1"/>
</dbReference>
<dbReference type="CDD" id="cd00513">
    <property type="entry name" value="Ribosomal_L32_L32e"/>
    <property type="match status" value="1"/>
</dbReference>
<dbReference type="InterPro" id="IPR003140">
    <property type="entry name" value="PLipase/COase/thioEstase"/>
</dbReference>
<dbReference type="InterPro" id="IPR029058">
    <property type="entry name" value="AB_hydrolase_fold"/>
</dbReference>
<accession>A0A8H4N4H1</accession>
<dbReference type="SUPFAM" id="SSF53474">
    <property type="entry name" value="alpha/beta-Hydrolases"/>
    <property type="match status" value="1"/>
</dbReference>
<feature type="domain" description="Phospholipase/carboxylesterase/thioesterase" evidence="4">
    <location>
        <begin position="3"/>
        <end position="159"/>
    </location>
</feature>
<evidence type="ECO:0000256" key="3">
    <source>
        <dbReference type="ARBA" id="ARBA00023274"/>
    </source>
</evidence>
<evidence type="ECO:0000313" key="5">
    <source>
        <dbReference type="EMBL" id="KAF4308710.1"/>
    </source>
</evidence>
<dbReference type="Proteomes" id="UP000572817">
    <property type="component" value="Unassembled WGS sequence"/>
</dbReference>
<name>A0A8H4N4H1_9PEZI</name>
<sequence>MAGAHIVPPTAAHTHTIILLHGRDSLASEFATELFESQASDDRTLPELFPSYRWVFPTSALRNAVRFGTELPQWFDIWSVEEPEERKEIQALGLSQSTESISKIMRDEATLVPLDRIVLGGISQGCATAVHALLQGGCKVGALVGFCGWLPFRAEVEDVARSPAAMPEEQRALRGLIPSTGQRPPGEGLASALSTPVFLAHSKDDAIVPVGNGEKLCGVLRELGMVVEWHAYEDADKMVAAKKHVPIVKKHTKRFNRHQSDRFKCVDPSWRKPKGIDNRVRRRFKGQAAMPKIGYGSNKKTRHMMPSGHKAFLVNNTRDVDILLMHNRTYAAEIAHAVSARKRIEIVNRAKQLGVKVTNAKAKVTTES</sequence>
<dbReference type="Gene3D" id="3.40.50.1820">
    <property type="entry name" value="alpha/beta hydrolase"/>
    <property type="match status" value="1"/>
</dbReference>
<dbReference type="GO" id="GO:0022625">
    <property type="term" value="C:cytosolic large ribosomal subunit"/>
    <property type="evidence" value="ECO:0007669"/>
    <property type="project" value="TreeGrafter"/>
</dbReference>
<dbReference type="AlphaFoldDB" id="A0A8H4N4H1"/>
<proteinExistence type="inferred from homology"/>
<keyword evidence="3" id="KW-0687">Ribonucleoprotein</keyword>
<reference evidence="5" key="1">
    <citation type="submission" date="2020-04" db="EMBL/GenBank/DDBJ databases">
        <title>Genome Assembly and Annotation of Botryosphaeria dothidea sdau 11-99, a Latent Pathogen of Apple Fruit Ring Rot in China.</title>
        <authorList>
            <person name="Yu C."/>
            <person name="Diao Y."/>
            <person name="Lu Q."/>
            <person name="Zhao J."/>
            <person name="Cui S."/>
            <person name="Peng C."/>
            <person name="He B."/>
            <person name="Liu H."/>
        </authorList>
    </citation>
    <scope>NUCLEOTIDE SEQUENCE [LARGE SCALE GENOMIC DNA]</scope>
    <source>
        <strain evidence="5">Sdau11-99</strain>
    </source>
</reference>
<dbReference type="GO" id="GO:0003735">
    <property type="term" value="F:structural constituent of ribosome"/>
    <property type="evidence" value="ECO:0007669"/>
    <property type="project" value="InterPro"/>
</dbReference>
<evidence type="ECO:0000256" key="1">
    <source>
        <dbReference type="ARBA" id="ARBA00008431"/>
    </source>
</evidence>
<keyword evidence="2 5" id="KW-0689">Ribosomal protein</keyword>
<evidence type="ECO:0000313" key="6">
    <source>
        <dbReference type="Proteomes" id="UP000572817"/>
    </source>
</evidence>
<gene>
    <name evidence="5" type="ORF">GTA08_BOTSDO04108</name>
</gene>
<dbReference type="SUPFAM" id="SSF52042">
    <property type="entry name" value="Ribosomal protein L32e"/>
    <property type="match status" value="1"/>
</dbReference>
<keyword evidence="6" id="KW-1185">Reference proteome</keyword>
<dbReference type="PANTHER" id="PTHR23413:SF1">
    <property type="entry name" value="RIBOSOMAL PROTEIN L32"/>
    <property type="match status" value="1"/>
</dbReference>
<organism evidence="5 6">
    <name type="scientific">Botryosphaeria dothidea</name>
    <dbReference type="NCBI Taxonomy" id="55169"/>
    <lineage>
        <taxon>Eukaryota</taxon>
        <taxon>Fungi</taxon>
        <taxon>Dikarya</taxon>
        <taxon>Ascomycota</taxon>
        <taxon>Pezizomycotina</taxon>
        <taxon>Dothideomycetes</taxon>
        <taxon>Dothideomycetes incertae sedis</taxon>
        <taxon>Botryosphaeriales</taxon>
        <taxon>Botryosphaeriaceae</taxon>
        <taxon>Botryosphaeria</taxon>
    </lineage>
</organism>
<dbReference type="InterPro" id="IPR036351">
    <property type="entry name" value="Ribosomal_eL32_sf"/>
</dbReference>
<dbReference type="PANTHER" id="PTHR23413">
    <property type="entry name" value="60S RIBOSOMAL PROTEIN L32 AND DNA-DIRECTED RNA POLYMERASE II, SUBUNIT N"/>
    <property type="match status" value="1"/>
</dbReference>
<dbReference type="OrthoDB" id="268693at2759"/>
<dbReference type="Pfam" id="PF01655">
    <property type="entry name" value="Ribosomal_L32e"/>
    <property type="match status" value="1"/>
</dbReference>
<dbReference type="EMBL" id="WWBZ02000022">
    <property type="protein sequence ID" value="KAF4308710.1"/>
    <property type="molecule type" value="Genomic_DNA"/>
</dbReference>
<comment type="caution">
    <text evidence="5">The sequence shown here is derived from an EMBL/GenBank/DDBJ whole genome shotgun (WGS) entry which is preliminary data.</text>
</comment>
<evidence type="ECO:0000256" key="2">
    <source>
        <dbReference type="ARBA" id="ARBA00022980"/>
    </source>
</evidence>
<dbReference type="InterPro" id="IPR001515">
    <property type="entry name" value="Ribosomal_eL32"/>
</dbReference>
<comment type="similarity">
    <text evidence="1">Belongs to the eukaryotic ribosomal protein eL32 family.</text>
</comment>
<evidence type="ECO:0000259" key="4">
    <source>
        <dbReference type="Pfam" id="PF02230"/>
    </source>
</evidence>
<dbReference type="GO" id="GO:0016787">
    <property type="term" value="F:hydrolase activity"/>
    <property type="evidence" value="ECO:0007669"/>
    <property type="project" value="InterPro"/>
</dbReference>
<dbReference type="Pfam" id="PF02230">
    <property type="entry name" value="Abhydrolase_2"/>
    <property type="match status" value="1"/>
</dbReference>
<protein>
    <submittedName>
        <fullName evidence="5">Ribosomal protein L32e</fullName>
    </submittedName>
</protein>
<dbReference type="GO" id="GO:0006412">
    <property type="term" value="P:translation"/>
    <property type="evidence" value="ECO:0007669"/>
    <property type="project" value="InterPro"/>
</dbReference>